<dbReference type="AlphaFoldDB" id="A0A7W0CRM8"/>
<dbReference type="InterPro" id="IPR006016">
    <property type="entry name" value="UspA"/>
</dbReference>
<feature type="transmembrane region" description="Helical" evidence="2">
    <location>
        <begin position="34"/>
        <end position="56"/>
    </location>
</feature>
<evidence type="ECO:0000313" key="4">
    <source>
        <dbReference type="EMBL" id="MBA2896076.1"/>
    </source>
</evidence>
<dbReference type="SUPFAM" id="SSF52402">
    <property type="entry name" value="Adenine nucleotide alpha hydrolases-like"/>
    <property type="match status" value="1"/>
</dbReference>
<name>A0A7W0CRM8_9ACTN</name>
<comment type="caution">
    <text evidence="4">The sequence shown here is derived from an EMBL/GenBank/DDBJ whole genome shotgun (WGS) entry which is preliminary data.</text>
</comment>
<evidence type="ECO:0000313" key="5">
    <source>
        <dbReference type="Proteomes" id="UP000530928"/>
    </source>
</evidence>
<proteinExistence type="inferred from homology"/>
<feature type="domain" description="UspA" evidence="3">
    <location>
        <begin position="18"/>
        <end position="161"/>
    </location>
</feature>
<sequence length="168" mass="16908">MSESLASAGKTDGGSRAYRTIVVGTDGSSSSLRAVGAAAGLAAATGATLVLACAYLPMRESERAAAADRLGELAYKVGGSTPADDALRAARERAVAAGATRTVLEAEEGEAVDVLVRLAERHRADLIVVGNRGLNSLAGRLLGSVPSAVTHRAGCDVLIVHTTPGGRS</sequence>
<accession>A0A7W0CRM8</accession>
<dbReference type="Pfam" id="PF00582">
    <property type="entry name" value="Usp"/>
    <property type="match status" value="1"/>
</dbReference>
<gene>
    <name evidence="4" type="ORF">HNR30_007467</name>
</gene>
<dbReference type="EMBL" id="JACDUR010000008">
    <property type="protein sequence ID" value="MBA2896076.1"/>
    <property type="molecule type" value="Genomic_DNA"/>
</dbReference>
<dbReference type="InterPro" id="IPR014729">
    <property type="entry name" value="Rossmann-like_a/b/a_fold"/>
</dbReference>
<keyword evidence="5" id="KW-1185">Reference proteome</keyword>
<dbReference type="Proteomes" id="UP000530928">
    <property type="component" value="Unassembled WGS sequence"/>
</dbReference>
<keyword evidence="2" id="KW-0812">Transmembrane</keyword>
<keyword evidence="2" id="KW-1133">Transmembrane helix</keyword>
<dbReference type="PRINTS" id="PR01438">
    <property type="entry name" value="UNVRSLSTRESS"/>
</dbReference>
<dbReference type="PANTHER" id="PTHR46268">
    <property type="entry name" value="STRESS RESPONSE PROTEIN NHAX"/>
    <property type="match status" value="1"/>
</dbReference>
<dbReference type="InterPro" id="IPR006015">
    <property type="entry name" value="Universal_stress_UspA"/>
</dbReference>
<protein>
    <submittedName>
        <fullName evidence="4">Nucleotide-binding universal stress UspA family protein</fullName>
    </submittedName>
</protein>
<keyword evidence="2" id="KW-0472">Membrane</keyword>
<evidence type="ECO:0000256" key="2">
    <source>
        <dbReference type="SAM" id="Phobius"/>
    </source>
</evidence>
<organism evidence="4 5">
    <name type="scientific">Nonomuraea soli</name>
    <dbReference type="NCBI Taxonomy" id="1032476"/>
    <lineage>
        <taxon>Bacteria</taxon>
        <taxon>Bacillati</taxon>
        <taxon>Actinomycetota</taxon>
        <taxon>Actinomycetes</taxon>
        <taxon>Streptosporangiales</taxon>
        <taxon>Streptosporangiaceae</taxon>
        <taxon>Nonomuraea</taxon>
    </lineage>
</organism>
<reference evidence="4 5" key="1">
    <citation type="submission" date="2020-07" db="EMBL/GenBank/DDBJ databases">
        <title>Genomic Encyclopedia of Type Strains, Phase IV (KMG-IV): sequencing the most valuable type-strain genomes for metagenomic binning, comparative biology and taxonomic classification.</title>
        <authorList>
            <person name="Goeker M."/>
        </authorList>
    </citation>
    <scope>NUCLEOTIDE SEQUENCE [LARGE SCALE GENOMIC DNA]</scope>
    <source>
        <strain evidence="4 5">DSM 45533</strain>
    </source>
</reference>
<evidence type="ECO:0000256" key="1">
    <source>
        <dbReference type="ARBA" id="ARBA00008791"/>
    </source>
</evidence>
<dbReference type="PANTHER" id="PTHR46268:SF6">
    <property type="entry name" value="UNIVERSAL STRESS PROTEIN UP12"/>
    <property type="match status" value="1"/>
</dbReference>
<dbReference type="Gene3D" id="3.40.50.620">
    <property type="entry name" value="HUPs"/>
    <property type="match status" value="1"/>
</dbReference>
<dbReference type="RefSeq" id="WP_181614808.1">
    <property type="nucleotide sequence ID" value="NZ_BAABAM010000007.1"/>
</dbReference>
<evidence type="ECO:0000259" key="3">
    <source>
        <dbReference type="Pfam" id="PF00582"/>
    </source>
</evidence>
<comment type="similarity">
    <text evidence="1">Belongs to the universal stress protein A family.</text>
</comment>